<evidence type="ECO:0000313" key="1">
    <source>
        <dbReference type="EMBL" id="KAJ5459358.1"/>
    </source>
</evidence>
<dbReference type="AlphaFoldDB" id="A0A9W9WH09"/>
<comment type="caution">
    <text evidence="1">The sequence shown here is derived from an EMBL/GenBank/DDBJ whole genome shotgun (WGS) entry which is preliminary data.</text>
</comment>
<name>A0A9W9WH09_9EURO</name>
<reference evidence="1" key="1">
    <citation type="submission" date="2022-12" db="EMBL/GenBank/DDBJ databases">
        <authorList>
            <person name="Petersen C."/>
        </authorList>
    </citation>
    <scope>NUCLEOTIDE SEQUENCE</scope>
    <source>
        <strain evidence="1">IBT 17660</strain>
    </source>
</reference>
<gene>
    <name evidence="1" type="ORF">N7530_011302</name>
</gene>
<dbReference type="OrthoDB" id="4207132at2759"/>
<proteinExistence type="predicted"/>
<dbReference type="Proteomes" id="UP001147760">
    <property type="component" value="Unassembled WGS sequence"/>
</dbReference>
<accession>A0A9W9WH09</accession>
<organism evidence="1 2">
    <name type="scientific">Penicillium desertorum</name>
    <dbReference type="NCBI Taxonomy" id="1303715"/>
    <lineage>
        <taxon>Eukaryota</taxon>
        <taxon>Fungi</taxon>
        <taxon>Dikarya</taxon>
        <taxon>Ascomycota</taxon>
        <taxon>Pezizomycotina</taxon>
        <taxon>Eurotiomycetes</taxon>
        <taxon>Eurotiomycetidae</taxon>
        <taxon>Eurotiales</taxon>
        <taxon>Aspergillaceae</taxon>
        <taxon>Penicillium</taxon>
    </lineage>
</organism>
<keyword evidence="2" id="KW-1185">Reference proteome</keyword>
<protein>
    <submittedName>
        <fullName evidence="1">Uncharacterized protein</fullName>
    </submittedName>
</protein>
<evidence type="ECO:0000313" key="2">
    <source>
        <dbReference type="Proteomes" id="UP001147760"/>
    </source>
</evidence>
<sequence length="299" mass="34195">MRIILSHYVYGSSARPCPASIHLPIDSLPPPHPQHLSNAARMTSSLPWFRKGTDPGTIITLDKPLSSRWKILEKLNEYDDQATVEQNKAYGFRSFASAKFLGCVPQRRATKAFMRVYIQVPHRTTEMDDADTRGQQATSWTPQELASLLDLTEKGSNITPKLLGYKTGTQDRSGLVPGGFIIWLVWEIVPGLRLGDSDGAGPFWGLEDWEREQVRVFFLSALVKLKEHGWYPSVGRARSLVWHRETQTLYFIGRFSKTMEGEPRRLAEPAQRIATFELALPDVPVRWKDWDKDTSRWKW</sequence>
<dbReference type="EMBL" id="JAPWDO010000008">
    <property type="protein sequence ID" value="KAJ5459358.1"/>
    <property type="molecule type" value="Genomic_DNA"/>
</dbReference>
<reference evidence="1" key="2">
    <citation type="journal article" date="2023" name="IMA Fungus">
        <title>Comparative genomic study of the Penicillium genus elucidates a diverse pangenome and 15 lateral gene transfer events.</title>
        <authorList>
            <person name="Petersen C."/>
            <person name="Sorensen T."/>
            <person name="Nielsen M.R."/>
            <person name="Sondergaard T.E."/>
            <person name="Sorensen J.L."/>
            <person name="Fitzpatrick D.A."/>
            <person name="Frisvad J.C."/>
            <person name="Nielsen K.L."/>
        </authorList>
    </citation>
    <scope>NUCLEOTIDE SEQUENCE</scope>
    <source>
        <strain evidence="1">IBT 17660</strain>
    </source>
</reference>